<reference evidence="2" key="1">
    <citation type="submission" date="2022-07" db="EMBL/GenBank/DDBJ databases">
        <authorList>
            <person name="Macas J."/>
            <person name="Novak P."/>
            <person name="Neumann P."/>
        </authorList>
    </citation>
    <scope>NUCLEOTIDE SEQUENCE</scope>
</reference>
<dbReference type="Proteomes" id="UP001152523">
    <property type="component" value="Unassembled WGS sequence"/>
</dbReference>
<dbReference type="EMBL" id="CAMAPF010000031">
    <property type="protein sequence ID" value="CAH9076906.1"/>
    <property type="molecule type" value="Genomic_DNA"/>
</dbReference>
<dbReference type="PANTHER" id="PTHR35764">
    <property type="entry name" value="PROTEIN SHORTAGE IN CHIASMATA 1"/>
    <property type="match status" value="1"/>
</dbReference>
<sequence length="1160" mass="129278">MDWRTLPDISLVEKKEMPNTETMLQYPLSIHQSLYAVDEIHMATFEEKMVNYLEDSGSIQGQYLSSTTQFPLLEVDGAGLGIVTDMPTKNEFQIFRTIETQYLMGGDGMSDSEGLLGSIQVDLLECLAANEIKTEIPFPTHSFKTDILSVIEQSESSHNGSSWPRNSIIFEEPQLFDSDRSHIYEALYDAKLQIEEEMTQEAISVRSFDELIVREELTVKDSSFKSLPVPLFLDHQKSRSLHSYIEEILFGLGLLQYCVSDALYLDWHILEEVNPYCIEDSLFPTLFGDACSINMTLEMGDCDMLVYNFILSDDSPRESKKEESKETLHIKFNGIPEYHLAFGENSVSTLQIGGNREASTDGESSKTVTKETSLLGVPFSHFNDLDVLSNHQNLSSGKKHKKTNQLSDFDAVDENNANDQPFLSSLSESENLEKQRSFMLVEKNCDSGGIETFGRDEVCSRVLPQFEPFDISEKVHTSDCSLSESIIVVNTQDFEKQMIISRTKTYQNILSLEEKGTQVIERDLHYPVDVIISASICIAWYNCSNIARKSTASEENNCSNMSCLSLCVENIAASVLTSLSYAFSGCILVFEGENSFLDGIMELSDQLYAVAPGLGIDIQIFRSNSPEMTEKIILSCIEAESRKNRGMLPKMPESVTLAESFLTMFPSVNPLLAHAILSSVSTLLEFLEWPLERTVSVVQKYGVSYDSISLLSALSKYGEREESKSGMTDCSSVSSVLGSEPLHFGSDSARRKRKHAGNLQEEVHPCTSDPYLSSWMPKRTDMLSGPGMPNLTFDDDLFGQDFPLEANMIKSDQNSFQSCDFLNACDLDIGDQVNRNDLSSIDVCFPPRQALDGSKSSKSDGHGSKDSMNKNKTFIGEAIDNKKNSTSSCVAFSPLLHAVDQELMPRVPKAAKKLHFGMSDLPSFPTAAEVEYSSCDWTSVNHGGQSPGERSNHNKGTCFKRNINPFDNDNGASEGGQSLREVHELRNHSLQERGKMTPLSSAINSYSLPRESAWEIQFLNRIRQKSASRKHSGLHNLCTPCYKHKDNRSKGTQRTLCAPWYGHQATTSKGTQKSPSVIELFKYQGQCAASDRSIEQKKQKCVIWPSSTSKIEMTSASGRSSRTPIDKKAKRKLSFTTNGNGGQTKLIWCDSGSDTPGRRL</sequence>
<evidence type="ECO:0000256" key="1">
    <source>
        <dbReference type="SAM" id="MobiDB-lite"/>
    </source>
</evidence>
<dbReference type="AlphaFoldDB" id="A0AAV0CMZ9"/>
<dbReference type="PANTHER" id="PTHR35764:SF1">
    <property type="entry name" value="PROTEIN SHORTAGE IN CHIASMATA 1"/>
    <property type="match status" value="1"/>
</dbReference>
<protein>
    <recommendedName>
        <fullName evidence="4">Protein SHORTAGE IN CHIASMATA 1</fullName>
    </recommendedName>
</protein>
<organism evidence="2 3">
    <name type="scientific">Cuscuta epithymum</name>
    <dbReference type="NCBI Taxonomy" id="186058"/>
    <lineage>
        <taxon>Eukaryota</taxon>
        <taxon>Viridiplantae</taxon>
        <taxon>Streptophyta</taxon>
        <taxon>Embryophyta</taxon>
        <taxon>Tracheophyta</taxon>
        <taxon>Spermatophyta</taxon>
        <taxon>Magnoliopsida</taxon>
        <taxon>eudicotyledons</taxon>
        <taxon>Gunneridae</taxon>
        <taxon>Pentapetalae</taxon>
        <taxon>asterids</taxon>
        <taxon>lamiids</taxon>
        <taxon>Solanales</taxon>
        <taxon>Convolvulaceae</taxon>
        <taxon>Cuscuteae</taxon>
        <taxon>Cuscuta</taxon>
        <taxon>Cuscuta subgen. Cuscuta</taxon>
    </lineage>
</organism>
<comment type="caution">
    <text evidence="2">The sequence shown here is derived from an EMBL/GenBank/DDBJ whole genome shotgun (WGS) entry which is preliminary data.</text>
</comment>
<accession>A0AAV0CMZ9</accession>
<keyword evidence="3" id="KW-1185">Reference proteome</keyword>
<evidence type="ECO:0000313" key="2">
    <source>
        <dbReference type="EMBL" id="CAH9076906.1"/>
    </source>
</evidence>
<dbReference type="InterPro" id="IPR038824">
    <property type="entry name" value="SHOC1-like"/>
</dbReference>
<gene>
    <name evidence="2" type="ORF">CEPIT_LOCUS5974</name>
</gene>
<dbReference type="GO" id="GO:0000712">
    <property type="term" value="P:resolution of meiotic recombination intermediates"/>
    <property type="evidence" value="ECO:0007669"/>
    <property type="project" value="TreeGrafter"/>
</dbReference>
<evidence type="ECO:0000313" key="3">
    <source>
        <dbReference type="Proteomes" id="UP001152523"/>
    </source>
</evidence>
<feature type="region of interest" description="Disordered" evidence="1">
    <location>
        <begin position="851"/>
        <end position="870"/>
    </location>
</feature>
<feature type="compositionally biased region" description="Basic and acidic residues" evidence="1">
    <location>
        <begin position="855"/>
        <end position="869"/>
    </location>
</feature>
<name>A0AAV0CMZ9_9ASTE</name>
<proteinExistence type="predicted"/>
<evidence type="ECO:0008006" key="4">
    <source>
        <dbReference type="Google" id="ProtNLM"/>
    </source>
</evidence>